<dbReference type="GO" id="GO:0046556">
    <property type="term" value="F:alpha-L-arabinofuranosidase activity"/>
    <property type="evidence" value="ECO:0007669"/>
    <property type="project" value="TreeGrafter"/>
</dbReference>
<dbReference type="Gene3D" id="3.20.20.300">
    <property type="entry name" value="Glycoside hydrolase, family 3, N-terminal domain"/>
    <property type="match status" value="1"/>
</dbReference>
<dbReference type="PANTHER" id="PTHR42721:SF42">
    <property type="entry name" value="FIBRONECTIN TYPE III-LIKE DOMAIN-CONTAINING PROTEIN"/>
    <property type="match status" value="1"/>
</dbReference>
<dbReference type="Pfam" id="PF00933">
    <property type="entry name" value="Glyco_hydro_3"/>
    <property type="match status" value="1"/>
</dbReference>
<evidence type="ECO:0000259" key="5">
    <source>
        <dbReference type="SMART" id="SM01217"/>
    </source>
</evidence>
<protein>
    <recommendedName>
        <fullName evidence="5">Fibronectin type III-like domain-containing protein</fullName>
    </recommendedName>
</protein>
<dbReference type="GO" id="GO:0031222">
    <property type="term" value="P:arabinan catabolic process"/>
    <property type="evidence" value="ECO:0007669"/>
    <property type="project" value="TreeGrafter"/>
</dbReference>
<reference evidence="6" key="1">
    <citation type="submission" date="2022-11" db="UniProtKB">
        <authorList>
            <consortium name="EnsemblMetazoa"/>
        </authorList>
    </citation>
    <scope>IDENTIFICATION</scope>
</reference>
<keyword evidence="3" id="KW-0326">Glycosidase</keyword>
<dbReference type="Proteomes" id="UP000887568">
    <property type="component" value="Unplaced"/>
</dbReference>
<name>A0A914BC24_PATMI</name>
<dbReference type="Pfam" id="PF14310">
    <property type="entry name" value="Fn3-like"/>
    <property type="match status" value="1"/>
</dbReference>
<dbReference type="PANTHER" id="PTHR42721">
    <property type="entry name" value="SUGAR HYDROLASE-RELATED"/>
    <property type="match status" value="1"/>
</dbReference>
<dbReference type="Pfam" id="PF01915">
    <property type="entry name" value="Glyco_hydro_3_C"/>
    <property type="match status" value="1"/>
</dbReference>
<dbReference type="InterPro" id="IPR001764">
    <property type="entry name" value="Glyco_hydro_3_N"/>
</dbReference>
<evidence type="ECO:0000256" key="3">
    <source>
        <dbReference type="ARBA" id="ARBA00023295"/>
    </source>
</evidence>
<dbReference type="RefSeq" id="XP_038073380.1">
    <property type="nucleotide sequence ID" value="XM_038217452.1"/>
</dbReference>
<keyword evidence="7" id="KW-1185">Reference proteome</keyword>
<evidence type="ECO:0000256" key="4">
    <source>
        <dbReference type="SAM" id="SignalP"/>
    </source>
</evidence>
<dbReference type="SUPFAM" id="SSF51445">
    <property type="entry name" value="(Trans)glycosidases"/>
    <property type="match status" value="1"/>
</dbReference>
<dbReference type="InterPro" id="IPR017853">
    <property type="entry name" value="GH"/>
</dbReference>
<dbReference type="OrthoDB" id="47059at2759"/>
<organism evidence="6 7">
    <name type="scientific">Patiria miniata</name>
    <name type="common">Bat star</name>
    <name type="synonym">Asterina miniata</name>
    <dbReference type="NCBI Taxonomy" id="46514"/>
    <lineage>
        <taxon>Eukaryota</taxon>
        <taxon>Metazoa</taxon>
        <taxon>Echinodermata</taxon>
        <taxon>Eleutherozoa</taxon>
        <taxon>Asterozoa</taxon>
        <taxon>Asteroidea</taxon>
        <taxon>Valvatacea</taxon>
        <taxon>Valvatida</taxon>
        <taxon>Asterinidae</taxon>
        <taxon>Patiria</taxon>
    </lineage>
</organism>
<evidence type="ECO:0000256" key="1">
    <source>
        <dbReference type="ARBA" id="ARBA00022729"/>
    </source>
</evidence>
<evidence type="ECO:0000313" key="6">
    <source>
        <dbReference type="EnsemblMetazoa" id="XP_038073380.1"/>
    </source>
</evidence>
<feature type="domain" description="Fibronectin type III-like" evidence="5">
    <location>
        <begin position="647"/>
        <end position="714"/>
    </location>
</feature>
<feature type="chain" id="PRO_5038008657" description="Fibronectin type III-like domain-containing protein" evidence="4">
    <location>
        <begin position="24"/>
        <end position="759"/>
    </location>
</feature>
<dbReference type="PRINTS" id="PR00133">
    <property type="entry name" value="GLHYDRLASE3"/>
</dbReference>
<dbReference type="InterPro" id="IPR013783">
    <property type="entry name" value="Ig-like_fold"/>
</dbReference>
<evidence type="ECO:0000313" key="7">
    <source>
        <dbReference type="Proteomes" id="UP000887568"/>
    </source>
</evidence>
<dbReference type="InterPro" id="IPR026891">
    <property type="entry name" value="Fn3-like"/>
</dbReference>
<accession>A0A914BC24</accession>
<proteinExistence type="predicted"/>
<keyword evidence="2" id="KW-0378">Hydrolase</keyword>
<dbReference type="AlphaFoldDB" id="A0A914BC24"/>
<dbReference type="GO" id="GO:0009044">
    <property type="term" value="F:xylan 1,4-beta-xylosidase activity"/>
    <property type="evidence" value="ECO:0007669"/>
    <property type="project" value="InterPro"/>
</dbReference>
<dbReference type="InterPro" id="IPR036881">
    <property type="entry name" value="Glyco_hydro_3_C_sf"/>
</dbReference>
<evidence type="ECO:0000256" key="2">
    <source>
        <dbReference type="ARBA" id="ARBA00022801"/>
    </source>
</evidence>
<dbReference type="Gene3D" id="2.60.40.10">
    <property type="entry name" value="Immunoglobulins"/>
    <property type="match status" value="1"/>
</dbReference>
<dbReference type="GO" id="GO:0045493">
    <property type="term" value="P:xylan catabolic process"/>
    <property type="evidence" value="ECO:0007669"/>
    <property type="project" value="InterPro"/>
</dbReference>
<dbReference type="EnsemblMetazoa" id="XM_038217452.1">
    <property type="protein sequence ID" value="XP_038073380.1"/>
    <property type="gene ID" value="LOC119741625"/>
</dbReference>
<dbReference type="GeneID" id="119741625"/>
<dbReference type="InterPro" id="IPR044993">
    <property type="entry name" value="BXL"/>
</dbReference>
<dbReference type="InterPro" id="IPR002772">
    <property type="entry name" value="Glyco_hydro_3_C"/>
</dbReference>
<sequence length="759" mass="83083">MKYSTMMVVFVLLFGILPALVSSEYFPFMNDSLPWDERLDDLMSRLTLDDMTLQMARGGSGPNGPAPPIPRLGIGPYDWDTECLRGDVKAGNATSYPQALGLAASFSTQLLHDVAQATGQEVRAKHNNLTQHGIYKSHGGLSCFSPLINIMIHPLWGRNQETYGEDPFLSGELARAFVTGLQGNNSRYVLANAGCKTFAAYAGPENNPVSRYLFNAVISDRDLFMTFLPQFHECVKAGSYSIMCSYNSINGVPACANTRFLRDILRKQFGFKGYVVSDELALEFIRFAHHYTNSTLETAVVAVKAGVNLELSHLKQVVYLYITEAVEKDLISLGDVFALVRPLFYTRMRLGEFDPPARNPYTKLRAEDVVESIAHQNLAIEAAVQSFVLLKNNGVLPLKSIGKLAVVGPFGNDSSQLFGDYAPDSLPKYITTPLQGLESIADMTSFAAGCDNPECAGYNQSSVVNAVSGADFVVVCLGSGTSIESEARDRMNLTLPGHQLQLLQDAVKNVSGKPVVLLLFTAGPFDISWAVNNPDVSVIVQCFLPAQATGVAIRHMFTNYQGTNPAGRLPYTWPASMDQVSPMTNYSMVNRTYRYFSGTPFYQFGYGLSYTKFQYSQLVVKPDHIMPCDDVFVNVTLKNVGAYSGDEVVQVYIKWSNATVPVPKIQLAAFERINTASLQTVSVILSIPARVRAAYTDRLVLQPGDFTVFAGGQQPGPSIGGRLNSNVMTGSFQVDGSQTDLARCLKVDPDETKQDINCV</sequence>
<dbReference type="SUPFAM" id="SSF52279">
    <property type="entry name" value="Beta-D-glucan exohydrolase, C-terminal domain"/>
    <property type="match status" value="1"/>
</dbReference>
<keyword evidence="1 4" id="KW-0732">Signal</keyword>
<dbReference type="SMART" id="SM01217">
    <property type="entry name" value="Fn3_like"/>
    <property type="match status" value="1"/>
</dbReference>
<dbReference type="InterPro" id="IPR036962">
    <property type="entry name" value="Glyco_hydro_3_N_sf"/>
</dbReference>
<dbReference type="OMA" id="DIWQYHN"/>
<feature type="signal peptide" evidence="4">
    <location>
        <begin position="1"/>
        <end position="23"/>
    </location>
</feature>
<dbReference type="Gene3D" id="3.40.50.1700">
    <property type="entry name" value="Glycoside hydrolase family 3 C-terminal domain"/>
    <property type="match status" value="1"/>
</dbReference>